<protein>
    <submittedName>
        <fullName evidence="1">Reverse transcriptase domain-containing protein</fullName>
    </submittedName>
</protein>
<organism evidence="1">
    <name type="scientific">Tanacetum cinerariifolium</name>
    <name type="common">Dalmatian daisy</name>
    <name type="synonym">Chrysanthemum cinerariifolium</name>
    <dbReference type="NCBI Taxonomy" id="118510"/>
    <lineage>
        <taxon>Eukaryota</taxon>
        <taxon>Viridiplantae</taxon>
        <taxon>Streptophyta</taxon>
        <taxon>Embryophyta</taxon>
        <taxon>Tracheophyta</taxon>
        <taxon>Spermatophyta</taxon>
        <taxon>Magnoliopsida</taxon>
        <taxon>eudicotyledons</taxon>
        <taxon>Gunneridae</taxon>
        <taxon>Pentapetalae</taxon>
        <taxon>asterids</taxon>
        <taxon>campanulids</taxon>
        <taxon>Asterales</taxon>
        <taxon>Asteraceae</taxon>
        <taxon>Asteroideae</taxon>
        <taxon>Anthemideae</taxon>
        <taxon>Anthemidinae</taxon>
        <taxon>Tanacetum</taxon>
    </lineage>
</organism>
<keyword evidence="1" id="KW-0808">Transferase</keyword>
<gene>
    <name evidence="1" type="ORF">Tci_009302</name>
</gene>
<comment type="caution">
    <text evidence="1">The sequence shown here is derived from an EMBL/GenBank/DDBJ whole genome shotgun (WGS) entry which is preliminary data.</text>
</comment>
<keyword evidence="1" id="KW-0548">Nucleotidyltransferase</keyword>
<keyword evidence="1" id="KW-0695">RNA-directed DNA polymerase</keyword>
<dbReference type="AlphaFoldDB" id="A0A6L2JNV8"/>
<dbReference type="GO" id="GO:0003964">
    <property type="term" value="F:RNA-directed DNA polymerase activity"/>
    <property type="evidence" value="ECO:0007669"/>
    <property type="project" value="UniProtKB-KW"/>
</dbReference>
<name>A0A6L2JNV8_TANCI</name>
<accession>A0A6L2JNV8</accession>
<reference evidence="1" key="1">
    <citation type="journal article" date="2019" name="Sci. Rep.">
        <title>Draft genome of Tanacetum cinerariifolium, the natural source of mosquito coil.</title>
        <authorList>
            <person name="Yamashiro T."/>
            <person name="Shiraishi A."/>
            <person name="Satake H."/>
            <person name="Nakayama K."/>
        </authorList>
    </citation>
    <scope>NUCLEOTIDE SEQUENCE</scope>
</reference>
<proteinExistence type="predicted"/>
<evidence type="ECO:0000313" key="1">
    <source>
        <dbReference type="EMBL" id="GEU37324.1"/>
    </source>
</evidence>
<sequence>MPPKRTSTSAASASKAPAMTQAVIRQLVVDSVTAALEAQAATMANADNLNRSTRQRETPIAKRGNYKEFISYQPFYFSGTEGAVGLICWFEQTESVFSHSNRDEEDKVTFATGNEYHKKG</sequence>
<dbReference type="EMBL" id="BKCJ010000916">
    <property type="protein sequence ID" value="GEU37324.1"/>
    <property type="molecule type" value="Genomic_DNA"/>
</dbReference>